<dbReference type="Gene3D" id="3.40.630.30">
    <property type="match status" value="1"/>
</dbReference>
<dbReference type="FunFam" id="3.40.630.30:FF:000064">
    <property type="entry name" value="GNAT family acetyltransferase"/>
    <property type="match status" value="1"/>
</dbReference>
<dbReference type="InterPro" id="IPR000182">
    <property type="entry name" value="GNAT_dom"/>
</dbReference>
<dbReference type="PANTHER" id="PTHR10545">
    <property type="entry name" value="DIAMINE N-ACETYLTRANSFERASE"/>
    <property type="match status" value="1"/>
</dbReference>
<keyword evidence="3" id="KW-0012">Acyltransferase</keyword>
<dbReference type="Proteomes" id="UP000564885">
    <property type="component" value="Unassembled WGS sequence"/>
</dbReference>
<dbReference type="RefSeq" id="WP_171216915.1">
    <property type="nucleotide sequence ID" value="NZ_JABEPP010000001.1"/>
</dbReference>
<evidence type="ECO:0000256" key="3">
    <source>
        <dbReference type="ARBA" id="ARBA00023315"/>
    </source>
</evidence>
<dbReference type="InterPro" id="IPR016181">
    <property type="entry name" value="Acyl_CoA_acyltransferase"/>
</dbReference>
<proteinExistence type="inferred from homology"/>
<reference evidence="5 6" key="1">
    <citation type="submission" date="2020-04" db="EMBL/GenBank/DDBJ databases">
        <title>Enterovirga sp. isolate from soil.</title>
        <authorList>
            <person name="Chea S."/>
            <person name="Kim D.-U."/>
        </authorList>
    </citation>
    <scope>NUCLEOTIDE SEQUENCE [LARGE SCALE GENOMIC DNA]</scope>
    <source>
        <strain evidence="5 6">DB1703</strain>
    </source>
</reference>
<dbReference type="InterPro" id="IPR051016">
    <property type="entry name" value="Diverse_Substrate_AcTransf"/>
</dbReference>
<comment type="caution">
    <text evidence="5">The sequence shown here is derived from an EMBL/GenBank/DDBJ whole genome shotgun (WGS) entry which is preliminary data.</text>
</comment>
<sequence>MGLVIRPARPGEAPLVLQLVRELAEYERLLHAVEATGAVLDLALFGPEPRIFCDIVEWSGEPAGFALWYYTFSTFQGRHGIYLEDLFVRPDHRGQGLGKALLERLAARCRDGELGRLEWSVLDWNEPSIGFYRALGAEPVSGWTRYRLAGEPLSQLASEPS</sequence>
<dbReference type="PANTHER" id="PTHR10545:SF29">
    <property type="entry name" value="GH14572P-RELATED"/>
    <property type="match status" value="1"/>
</dbReference>
<evidence type="ECO:0000313" key="5">
    <source>
        <dbReference type="EMBL" id="NNM71455.1"/>
    </source>
</evidence>
<dbReference type="GO" id="GO:0008080">
    <property type="term" value="F:N-acetyltransferase activity"/>
    <property type="evidence" value="ECO:0007669"/>
    <property type="project" value="TreeGrafter"/>
</dbReference>
<evidence type="ECO:0000256" key="2">
    <source>
        <dbReference type="ARBA" id="ARBA00022679"/>
    </source>
</evidence>
<dbReference type="PROSITE" id="PS51186">
    <property type="entry name" value="GNAT"/>
    <property type="match status" value="1"/>
</dbReference>
<evidence type="ECO:0000259" key="4">
    <source>
        <dbReference type="PROSITE" id="PS51186"/>
    </source>
</evidence>
<dbReference type="CDD" id="cd04301">
    <property type="entry name" value="NAT_SF"/>
    <property type="match status" value="1"/>
</dbReference>
<dbReference type="AlphaFoldDB" id="A0A849I543"/>
<dbReference type="Pfam" id="PF00583">
    <property type="entry name" value="Acetyltransf_1"/>
    <property type="match status" value="1"/>
</dbReference>
<protein>
    <submittedName>
        <fullName evidence="5">GNAT family N-acetyltransferase</fullName>
    </submittedName>
</protein>
<feature type="domain" description="N-acetyltransferase" evidence="4">
    <location>
        <begin position="3"/>
        <end position="158"/>
    </location>
</feature>
<accession>A0A849I543</accession>
<comment type="similarity">
    <text evidence="1">Belongs to the acetyltransferase family.</text>
</comment>
<keyword evidence="6" id="KW-1185">Reference proteome</keyword>
<keyword evidence="2 5" id="KW-0808">Transferase</keyword>
<dbReference type="EMBL" id="JABEPP010000001">
    <property type="protein sequence ID" value="NNM71455.1"/>
    <property type="molecule type" value="Genomic_DNA"/>
</dbReference>
<evidence type="ECO:0000256" key="1">
    <source>
        <dbReference type="ARBA" id="ARBA00008694"/>
    </source>
</evidence>
<organism evidence="5 6">
    <name type="scientific">Enterovirga aerilata</name>
    <dbReference type="NCBI Taxonomy" id="2730920"/>
    <lineage>
        <taxon>Bacteria</taxon>
        <taxon>Pseudomonadati</taxon>
        <taxon>Pseudomonadota</taxon>
        <taxon>Alphaproteobacteria</taxon>
        <taxon>Hyphomicrobiales</taxon>
        <taxon>Methylobacteriaceae</taxon>
        <taxon>Enterovirga</taxon>
    </lineage>
</organism>
<dbReference type="SUPFAM" id="SSF55729">
    <property type="entry name" value="Acyl-CoA N-acyltransferases (Nat)"/>
    <property type="match status" value="1"/>
</dbReference>
<evidence type="ECO:0000313" key="6">
    <source>
        <dbReference type="Proteomes" id="UP000564885"/>
    </source>
</evidence>
<gene>
    <name evidence="5" type="ORF">HJG44_03465</name>
</gene>
<name>A0A849I543_9HYPH</name>